<organism evidence="2 3">
    <name type="scientific">Diplocarpon coronariae</name>
    <dbReference type="NCBI Taxonomy" id="2795749"/>
    <lineage>
        <taxon>Eukaryota</taxon>
        <taxon>Fungi</taxon>
        <taxon>Dikarya</taxon>
        <taxon>Ascomycota</taxon>
        <taxon>Pezizomycotina</taxon>
        <taxon>Leotiomycetes</taxon>
        <taxon>Helotiales</taxon>
        <taxon>Drepanopezizaceae</taxon>
        <taxon>Diplocarpon</taxon>
    </lineage>
</organism>
<evidence type="ECO:0000313" key="2">
    <source>
        <dbReference type="EMBL" id="OWP04405.1"/>
    </source>
</evidence>
<name>A0A218ZAU8_9HELO</name>
<dbReference type="InParanoid" id="A0A218ZAU8"/>
<dbReference type="AlphaFoldDB" id="A0A218ZAU8"/>
<evidence type="ECO:0000313" key="3">
    <source>
        <dbReference type="Proteomes" id="UP000242519"/>
    </source>
</evidence>
<feature type="compositionally biased region" description="Pro residues" evidence="1">
    <location>
        <begin position="24"/>
        <end position="34"/>
    </location>
</feature>
<dbReference type="EMBL" id="MZNU01000108">
    <property type="protein sequence ID" value="OWP04405.1"/>
    <property type="molecule type" value="Genomic_DNA"/>
</dbReference>
<feature type="region of interest" description="Disordered" evidence="1">
    <location>
        <begin position="1"/>
        <end position="35"/>
    </location>
</feature>
<evidence type="ECO:0000256" key="1">
    <source>
        <dbReference type="SAM" id="MobiDB-lite"/>
    </source>
</evidence>
<accession>A0A218ZAU8</accession>
<proteinExistence type="predicted"/>
<keyword evidence="3" id="KW-1185">Reference proteome</keyword>
<sequence length="187" mass="20024">MDSHRQDFSLGYRDPASSLIMPPQEAPIPLPLPPLGRQLSGMDGTRPDNRFLGLQAPSQTHTYTIHNPRLRARLTPTQSTIPVSEPDSLLHNPQSPSPVPHGTGHLVFVRNAGFVAEQRRDDSYASAAAAPHAAAGKASGVDRATAVTPVLGVQGGKASPSPPPMRFEAFTEASSRRRGRGWQCRVG</sequence>
<gene>
    <name evidence="2" type="ORF">B2J93_7948</name>
</gene>
<reference evidence="2 3" key="1">
    <citation type="submission" date="2017-04" db="EMBL/GenBank/DDBJ databases">
        <title>Draft genome sequence of Marssonina coronaria NL1: causal agent of apple blotch.</title>
        <authorList>
            <person name="Cheng Q."/>
        </authorList>
    </citation>
    <scope>NUCLEOTIDE SEQUENCE [LARGE SCALE GENOMIC DNA]</scope>
    <source>
        <strain evidence="2 3">NL1</strain>
    </source>
</reference>
<protein>
    <submittedName>
        <fullName evidence="2">Uncharacterized protein</fullName>
    </submittedName>
</protein>
<dbReference type="Proteomes" id="UP000242519">
    <property type="component" value="Unassembled WGS sequence"/>
</dbReference>
<comment type="caution">
    <text evidence="2">The sequence shown here is derived from an EMBL/GenBank/DDBJ whole genome shotgun (WGS) entry which is preliminary data.</text>
</comment>